<dbReference type="CDD" id="cd04301">
    <property type="entry name" value="NAT_SF"/>
    <property type="match status" value="1"/>
</dbReference>
<accession>A0ABV4AIT3</accession>
<dbReference type="SUPFAM" id="SSF55729">
    <property type="entry name" value="Acyl-CoA N-acyltransferases (Nat)"/>
    <property type="match status" value="1"/>
</dbReference>
<comment type="caution">
    <text evidence="2">The sequence shown here is derived from an EMBL/GenBank/DDBJ whole genome shotgun (WGS) entry which is preliminary data.</text>
</comment>
<dbReference type="Gene3D" id="3.40.630.30">
    <property type="match status" value="1"/>
</dbReference>
<dbReference type="EMBL" id="JBGCUO010000001">
    <property type="protein sequence ID" value="MEY1662560.1"/>
    <property type="molecule type" value="Genomic_DNA"/>
</dbReference>
<proteinExistence type="predicted"/>
<dbReference type="EC" id="2.3.-.-" evidence="2"/>
<dbReference type="InterPro" id="IPR051531">
    <property type="entry name" value="N-acetyltransferase"/>
</dbReference>
<feature type="domain" description="N-acetyltransferase" evidence="1">
    <location>
        <begin position="12"/>
        <end position="173"/>
    </location>
</feature>
<keyword evidence="3" id="KW-1185">Reference proteome</keyword>
<gene>
    <name evidence="2" type="ORF">AB5I84_10415</name>
</gene>
<dbReference type="InterPro" id="IPR016181">
    <property type="entry name" value="Acyl_CoA_acyltransferase"/>
</dbReference>
<keyword evidence="2" id="KW-0808">Transferase</keyword>
<dbReference type="PROSITE" id="PS51186">
    <property type="entry name" value="GNAT"/>
    <property type="match status" value="1"/>
</dbReference>
<name>A0ABV4AIT3_9GAMM</name>
<evidence type="ECO:0000259" key="1">
    <source>
        <dbReference type="PROSITE" id="PS51186"/>
    </source>
</evidence>
<dbReference type="Pfam" id="PF13302">
    <property type="entry name" value="Acetyltransf_3"/>
    <property type="match status" value="1"/>
</dbReference>
<dbReference type="RefSeq" id="WP_369455794.1">
    <property type="nucleotide sequence ID" value="NZ_JBGCUO010000001.1"/>
</dbReference>
<reference evidence="2 3" key="1">
    <citation type="submission" date="2024-07" db="EMBL/GenBank/DDBJ databases">
        <authorList>
            <person name="Ren Q."/>
        </authorList>
    </citation>
    <scope>NUCLEOTIDE SEQUENCE [LARGE SCALE GENOMIC DNA]</scope>
    <source>
        <strain evidence="2 3">REN37</strain>
    </source>
</reference>
<keyword evidence="2" id="KW-0012">Acyltransferase</keyword>
<dbReference type="InterPro" id="IPR000182">
    <property type="entry name" value="GNAT_dom"/>
</dbReference>
<dbReference type="GO" id="GO:0016746">
    <property type="term" value="F:acyltransferase activity"/>
    <property type="evidence" value="ECO:0007669"/>
    <property type="project" value="UniProtKB-KW"/>
</dbReference>
<dbReference type="PANTHER" id="PTHR43792">
    <property type="entry name" value="GNAT FAMILY, PUTATIVE (AFU_ORTHOLOGUE AFUA_3G00765)-RELATED-RELATED"/>
    <property type="match status" value="1"/>
</dbReference>
<organism evidence="2 3">
    <name type="scientific">Isoalcanivorax beigongshangi</name>
    <dbReference type="NCBI Taxonomy" id="3238810"/>
    <lineage>
        <taxon>Bacteria</taxon>
        <taxon>Pseudomonadati</taxon>
        <taxon>Pseudomonadota</taxon>
        <taxon>Gammaproteobacteria</taxon>
        <taxon>Oceanospirillales</taxon>
        <taxon>Alcanivoracaceae</taxon>
        <taxon>Isoalcanivorax</taxon>
    </lineage>
</organism>
<evidence type="ECO:0000313" key="3">
    <source>
        <dbReference type="Proteomes" id="UP001562065"/>
    </source>
</evidence>
<evidence type="ECO:0000313" key="2">
    <source>
        <dbReference type="EMBL" id="MEY1662560.1"/>
    </source>
</evidence>
<dbReference type="Proteomes" id="UP001562065">
    <property type="component" value="Unassembled WGS sequence"/>
</dbReference>
<sequence>MLMFTPLQTPRLHLRALRAEDAPALLDIFSRDEVSEYYDLDTFTELAEAEQLVRVWLRRTEAGEGLRWALTRSGDDRLIGTCGLHQYCPSHRRAEIGYELHPDCWGQGLMTEAVQALLAYGFGPLALHRMEAFIDPANHASERLLERCGLRNEGILRDYFFEKGRFVNAQMMAILEQDYAALATPR</sequence>
<dbReference type="PANTHER" id="PTHR43792:SF9">
    <property type="entry name" value="RIBOSOMAL-PROTEIN-ALANINE ACETYLTRANSFERASE"/>
    <property type="match status" value="1"/>
</dbReference>
<protein>
    <submittedName>
        <fullName evidence="2">GNAT family N-acetyltransferase</fullName>
        <ecNumber evidence="2">2.3.-.-</ecNumber>
    </submittedName>
</protein>